<protein>
    <recommendedName>
        <fullName evidence="3">Maf-like protein</fullName>
    </recommendedName>
</protein>
<gene>
    <name evidence="1" type="ORF">NEOCIP111885_02892</name>
</gene>
<comment type="caution">
    <text evidence="1">The sequence shown here is derived from an EMBL/GenBank/DDBJ whole genome shotgun (WGS) entry which is preliminary data.</text>
</comment>
<proteinExistence type="predicted"/>
<evidence type="ECO:0000313" key="2">
    <source>
        <dbReference type="Proteomes" id="UP000789845"/>
    </source>
</evidence>
<name>A0A9C7LAI0_9BACI</name>
<sequence>MKVITLCGSTRFKKLFREAEAFITLNGNIVISLGFFEQSEGIKITEEQERLFEKLHYRKIDMADEILVIDVNQYIGNSTSKEIEYAKSKGKKVHYYSEGYINPGI</sequence>
<accession>A0A9C7LAI0</accession>
<keyword evidence="2" id="KW-1185">Reference proteome</keyword>
<dbReference type="Proteomes" id="UP000789845">
    <property type="component" value="Unassembled WGS sequence"/>
</dbReference>
<dbReference type="RefSeq" id="WP_230497387.1">
    <property type="nucleotide sequence ID" value="NZ_CAKJTG010000016.1"/>
</dbReference>
<dbReference type="AlphaFoldDB" id="A0A9C7LAI0"/>
<evidence type="ECO:0000313" key="1">
    <source>
        <dbReference type="EMBL" id="CAG9609151.1"/>
    </source>
</evidence>
<dbReference type="EMBL" id="CAKJTG010000016">
    <property type="protein sequence ID" value="CAG9609151.1"/>
    <property type="molecule type" value="Genomic_DNA"/>
</dbReference>
<reference evidence="1" key="1">
    <citation type="submission" date="2021-10" db="EMBL/GenBank/DDBJ databases">
        <authorList>
            <person name="Criscuolo A."/>
        </authorList>
    </citation>
    <scope>NUCLEOTIDE SEQUENCE</scope>
    <source>
        <strain evidence="1">CIP111885</strain>
    </source>
</reference>
<evidence type="ECO:0008006" key="3">
    <source>
        <dbReference type="Google" id="ProtNLM"/>
    </source>
</evidence>
<organism evidence="1 2">
    <name type="scientific">Pseudoneobacillus rhizosphaerae</name>
    <dbReference type="NCBI Taxonomy" id="2880968"/>
    <lineage>
        <taxon>Bacteria</taxon>
        <taxon>Bacillati</taxon>
        <taxon>Bacillota</taxon>
        <taxon>Bacilli</taxon>
        <taxon>Bacillales</taxon>
        <taxon>Bacillaceae</taxon>
        <taxon>Pseudoneobacillus</taxon>
    </lineage>
</organism>